<evidence type="ECO:0000313" key="2">
    <source>
        <dbReference type="Proteomes" id="UP000554482"/>
    </source>
</evidence>
<reference evidence="1 2" key="1">
    <citation type="submission" date="2020-06" db="EMBL/GenBank/DDBJ databases">
        <title>Transcriptomic and genomic resources for Thalictrum thalictroides and T. hernandezii: Facilitating candidate gene discovery in an emerging model plant lineage.</title>
        <authorList>
            <person name="Arias T."/>
            <person name="Riano-Pachon D.M."/>
            <person name="Di Stilio V.S."/>
        </authorList>
    </citation>
    <scope>NUCLEOTIDE SEQUENCE [LARGE SCALE GENOMIC DNA]</scope>
    <source>
        <strain evidence="2">cv. WT478/WT964</strain>
        <tissue evidence="1">Leaves</tissue>
    </source>
</reference>
<name>A0A7J6VIU4_THATH</name>
<sequence>MLQSERRSNNEYNHRLSRKGYQGLLEELRKKPGASVDKDIDRSDLWVLARKGKDGEFLNDATREVAQNIVSINSLRIILPHYTSQPAVAQLRPILQRAVYT</sequence>
<evidence type="ECO:0000313" key="1">
    <source>
        <dbReference type="EMBL" id="KAF5184843.1"/>
    </source>
</evidence>
<protein>
    <submittedName>
        <fullName evidence="1">Uncharacterized protein</fullName>
    </submittedName>
</protein>
<dbReference type="AlphaFoldDB" id="A0A7J6VIU4"/>
<dbReference type="OrthoDB" id="1869436at2759"/>
<comment type="caution">
    <text evidence="1">The sequence shown here is derived from an EMBL/GenBank/DDBJ whole genome shotgun (WGS) entry which is preliminary data.</text>
</comment>
<organism evidence="1 2">
    <name type="scientific">Thalictrum thalictroides</name>
    <name type="common">Rue-anemone</name>
    <name type="synonym">Anemone thalictroides</name>
    <dbReference type="NCBI Taxonomy" id="46969"/>
    <lineage>
        <taxon>Eukaryota</taxon>
        <taxon>Viridiplantae</taxon>
        <taxon>Streptophyta</taxon>
        <taxon>Embryophyta</taxon>
        <taxon>Tracheophyta</taxon>
        <taxon>Spermatophyta</taxon>
        <taxon>Magnoliopsida</taxon>
        <taxon>Ranunculales</taxon>
        <taxon>Ranunculaceae</taxon>
        <taxon>Thalictroideae</taxon>
        <taxon>Thalictrum</taxon>
    </lineage>
</organism>
<accession>A0A7J6VIU4</accession>
<dbReference type="Proteomes" id="UP000554482">
    <property type="component" value="Unassembled WGS sequence"/>
</dbReference>
<gene>
    <name evidence="1" type="ORF">FRX31_025569</name>
</gene>
<dbReference type="EMBL" id="JABWDY010031512">
    <property type="protein sequence ID" value="KAF5184843.1"/>
    <property type="molecule type" value="Genomic_DNA"/>
</dbReference>
<keyword evidence="2" id="KW-1185">Reference proteome</keyword>
<proteinExistence type="predicted"/>